<gene>
    <name evidence="1" type="ORF">ZHAS_00015469</name>
</gene>
<sequence length="123" mass="13764">MDKCVVNINRTQLPTVCQTVRVHPVGPFQLQLLLSEDAQHTCAGLVVKALAVGDNIRPHSGTCNLLFIRQSSRRLLPAVYKTRIRSVFDNRRQKRNMSSSCAFRASYDRRILTASGTCVFSEG</sequence>
<evidence type="ECO:0000313" key="3">
    <source>
        <dbReference type="Proteomes" id="UP000030765"/>
    </source>
</evidence>
<dbReference type="EMBL" id="ATLV01022341">
    <property type="status" value="NOT_ANNOTATED_CDS"/>
    <property type="molecule type" value="Genomic_DNA"/>
</dbReference>
<dbReference type="AlphaFoldDB" id="A0A084WBB9"/>
<dbReference type="Proteomes" id="UP000030765">
    <property type="component" value="Unassembled WGS sequence"/>
</dbReference>
<dbReference type="EMBL" id="KE525331">
    <property type="protein sequence ID" value="KFB47513.1"/>
    <property type="molecule type" value="Genomic_DNA"/>
</dbReference>
<accession>A0A084WBB9</accession>
<dbReference type="VEuPathDB" id="VectorBase:ASIC015469"/>
<reference evidence="2" key="2">
    <citation type="submission" date="2020-05" db="UniProtKB">
        <authorList>
            <consortium name="EnsemblMetazoa"/>
        </authorList>
    </citation>
    <scope>IDENTIFICATION</scope>
</reference>
<protein>
    <submittedName>
        <fullName evidence="1 2">3-hydroxyacyl-CoA dehydrogenase</fullName>
    </submittedName>
</protein>
<evidence type="ECO:0000313" key="1">
    <source>
        <dbReference type="EMBL" id="KFB47513.1"/>
    </source>
</evidence>
<organism evidence="1">
    <name type="scientific">Anopheles sinensis</name>
    <name type="common">Mosquito</name>
    <dbReference type="NCBI Taxonomy" id="74873"/>
    <lineage>
        <taxon>Eukaryota</taxon>
        <taxon>Metazoa</taxon>
        <taxon>Ecdysozoa</taxon>
        <taxon>Arthropoda</taxon>
        <taxon>Hexapoda</taxon>
        <taxon>Insecta</taxon>
        <taxon>Pterygota</taxon>
        <taxon>Neoptera</taxon>
        <taxon>Endopterygota</taxon>
        <taxon>Diptera</taxon>
        <taxon>Nematocera</taxon>
        <taxon>Culicoidea</taxon>
        <taxon>Culicidae</taxon>
        <taxon>Anophelinae</taxon>
        <taxon>Anopheles</taxon>
    </lineage>
</organism>
<keyword evidence="3" id="KW-1185">Reference proteome</keyword>
<name>A0A084WBB9_ANOSI</name>
<evidence type="ECO:0000313" key="2">
    <source>
        <dbReference type="EnsemblMetazoa" id="ASIC015469-PA"/>
    </source>
</evidence>
<proteinExistence type="predicted"/>
<dbReference type="EnsemblMetazoa" id="ASIC015469-RA">
    <property type="protein sequence ID" value="ASIC015469-PA"/>
    <property type="gene ID" value="ASIC015469"/>
</dbReference>
<reference evidence="1 3" key="1">
    <citation type="journal article" date="2014" name="BMC Genomics">
        <title>Genome sequence of Anopheles sinensis provides insight into genetics basis of mosquito competence for malaria parasites.</title>
        <authorList>
            <person name="Zhou D."/>
            <person name="Zhang D."/>
            <person name="Ding G."/>
            <person name="Shi L."/>
            <person name="Hou Q."/>
            <person name="Ye Y."/>
            <person name="Xu Y."/>
            <person name="Zhou H."/>
            <person name="Xiong C."/>
            <person name="Li S."/>
            <person name="Yu J."/>
            <person name="Hong S."/>
            <person name="Yu X."/>
            <person name="Zou P."/>
            <person name="Chen C."/>
            <person name="Chang X."/>
            <person name="Wang W."/>
            <person name="Lv Y."/>
            <person name="Sun Y."/>
            <person name="Ma L."/>
            <person name="Shen B."/>
            <person name="Zhu C."/>
        </authorList>
    </citation>
    <scope>NUCLEOTIDE SEQUENCE [LARGE SCALE GENOMIC DNA]</scope>
</reference>